<feature type="domain" description="GFO/IDH/MocA-like oxidoreductase" evidence="2">
    <location>
        <begin position="144"/>
        <end position="245"/>
    </location>
</feature>
<dbReference type="SUPFAM" id="SSF55347">
    <property type="entry name" value="Glyceraldehyde-3-phosphate dehydrogenase-like, C-terminal domain"/>
    <property type="match status" value="1"/>
</dbReference>
<dbReference type="Pfam" id="PF22725">
    <property type="entry name" value="GFO_IDH_MocA_C3"/>
    <property type="match status" value="1"/>
</dbReference>
<dbReference type="InterPro" id="IPR036291">
    <property type="entry name" value="NAD(P)-bd_dom_sf"/>
</dbReference>
<name>A0ABX7YP25_9STRE</name>
<dbReference type="Proteomes" id="UP000677616">
    <property type="component" value="Chromosome"/>
</dbReference>
<evidence type="ECO:0000259" key="1">
    <source>
        <dbReference type="Pfam" id="PF01408"/>
    </source>
</evidence>
<dbReference type="InterPro" id="IPR055170">
    <property type="entry name" value="GFO_IDH_MocA-like_dom"/>
</dbReference>
<keyword evidence="4" id="KW-1185">Reference proteome</keyword>
<dbReference type="EMBL" id="CP073084">
    <property type="protein sequence ID" value="QUE54969.1"/>
    <property type="molecule type" value="Genomic_DNA"/>
</dbReference>
<dbReference type="RefSeq" id="WP_212572262.1">
    <property type="nucleotide sequence ID" value="NZ_CP073084.1"/>
</dbReference>
<gene>
    <name evidence="3" type="ORF">INT76_03535</name>
</gene>
<dbReference type="PANTHER" id="PTHR43054:SF1">
    <property type="entry name" value="SCYLLO-INOSITOL 2-DEHYDROGENASE (NADP(+)) IOLU"/>
    <property type="match status" value="1"/>
</dbReference>
<dbReference type="Gene3D" id="3.40.50.720">
    <property type="entry name" value="NAD(P)-binding Rossmann-like Domain"/>
    <property type="match status" value="1"/>
</dbReference>
<dbReference type="SUPFAM" id="SSF51735">
    <property type="entry name" value="NAD(P)-binding Rossmann-fold domains"/>
    <property type="match status" value="1"/>
</dbReference>
<feature type="domain" description="Gfo/Idh/MocA-like oxidoreductase N-terminal" evidence="1">
    <location>
        <begin position="3"/>
        <end position="117"/>
    </location>
</feature>
<evidence type="ECO:0000259" key="2">
    <source>
        <dbReference type="Pfam" id="PF22725"/>
    </source>
</evidence>
<dbReference type="PANTHER" id="PTHR43054">
    <property type="match status" value="1"/>
</dbReference>
<evidence type="ECO:0000313" key="3">
    <source>
        <dbReference type="EMBL" id="QUE54969.1"/>
    </source>
</evidence>
<reference evidence="3 4" key="1">
    <citation type="submission" date="2021-04" db="EMBL/GenBank/DDBJ databases">
        <title>Complete genome sequence of a novel Streptococcus species.</title>
        <authorList>
            <person name="Teng J.L.L."/>
        </authorList>
    </citation>
    <scope>NUCLEOTIDE SEQUENCE [LARGE SCALE GENOMIC DNA]</scope>
    <source>
        <strain evidence="3 4">HKU75</strain>
    </source>
</reference>
<proteinExistence type="predicted"/>
<sequence>MLKLGIIGTSAITHNFVTAAHESQGYQLSAVFSRSLDKAEAFAKSYGNLSLFTDWADFLASDLDVIYIASPNSLHFHQAKAVLEAGKHAIVEKPMVSTPAELHILKDTAAKHQVLVFEAARNHHEPAFQQIRNFLTDKTILGAYFGYAKYSSKMPELLAGQTPNVFSADFSGGALMDLGIYPVYAAVTLFGKPQTATYKASQLPSSVDLRGSGQLFYDGFYVTIEAGKNMTSYFPSEIYTDQGTLTLNACQHIQSAVFCSNDGQVTELAIDFEVDTMLTEAQHFAQAIERKDLELATDWLIAAQAVHDTLYTMRQDAQIQFKADLDVN</sequence>
<accession>A0ABX7YP25</accession>
<dbReference type="Gene3D" id="3.30.360.10">
    <property type="entry name" value="Dihydrodipicolinate Reductase, domain 2"/>
    <property type="match status" value="1"/>
</dbReference>
<dbReference type="InterPro" id="IPR000683">
    <property type="entry name" value="Gfo/Idh/MocA-like_OxRdtase_N"/>
</dbReference>
<evidence type="ECO:0000313" key="4">
    <source>
        <dbReference type="Proteomes" id="UP000677616"/>
    </source>
</evidence>
<dbReference type="Pfam" id="PF01408">
    <property type="entry name" value="GFO_IDH_MocA"/>
    <property type="match status" value="1"/>
</dbReference>
<protein>
    <submittedName>
        <fullName evidence="3">Gfo/Idh/MocA family oxidoreductase</fullName>
    </submittedName>
</protein>
<organism evidence="3 4">
    <name type="scientific">Streptococcus oriscaviae</name>
    <dbReference type="NCBI Taxonomy" id="2781599"/>
    <lineage>
        <taxon>Bacteria</taxon>
        <taxon>Bacillati</taxon>
        <taxon>Bacillota</taxon>
        <taxon>Bacilli</taxon>
        <taxon>Lactobacillales</taxon>
        <taxon>Streptococcaceae</taxon>
        <taxon>Streptococcus</taxon>
    </lineage>
</organism>